<feature type="compositionally biased region" description="Acidic residues" evidence="2">
    <location>
        <begin position="1114"/>
        <end position="1123"/>
    </location>
</feature>
<accession>A0A5A8CYH1</accession>
<feature type="region of interest" description="Disordered" evidence="2">
    <location>
        <begin position="228"/>
        <end position="582"/>
    </location>
</feature>
<dbReference type="PANTHER" id="PTHR38758:SF1">
    <property type="entry name" value="PROTEIN, PUTATIVE-RELATED"/>
    <property type="match status" value="1"/>
</dbReference>
<dbReference type="EMBL" id="VLTN01000001">
    <property type="protein sequence ID" value="KAA0157739.1"/>
    <property type="molecule type" value="Genomic_DNA"/>
</dbReference>
<feature type="domain" description="PH" evidence="3">
    <location>
        <begin position="19"/>
        <end position="119"/>
    </location>
</feature>
<feature type="region of interest" description="Disordered" evidence="2">
    <location>
        <begin position="657"/>
        <end position="844"/>
    </location>
</feature>
<proteinExistence type="predicted"/>
<feature type="compositionally biased region" description="Low complexity" evidence="2">
    <location>
        <begin position="784"/>
        <end position="825"/>
    </location>
</feature>
<name>A0A5A8CYH1_CAFRO</name>
<dbReference type="InterPro" id="IPR001849">
    <property type="entry name" value="PH_domain"/>
</dbReference>
<evidence type="ECO:0000256" key="1">
    <source>
        <dbReference type="SAM" id="Coils"/>
    </source>
</evidence>
<dbReference type="OMA" id="DINICCK"/>
<dbReference type="PANTHER" id="PTHR38758">
    <property type="entry name" value="PUTATIVE-RELATED"/>
    <property type="match status" value="1"/>
</dbReference>
<dbReference type="PROSITE" id="PS50003">
    <property type="entry name" value="PH_DOMAIN"/>
    <property type="match status" value="2"/>
</dbReference>
<protein>
    <recommendedName>
        <fullName evidence="3">PH domain-containing protein</fullName>
    </recommendedName>
</protein>
<feature type="compositionally biased region" description="Acidic residues" evidence="2">
    <location>
        <begin position="670"/>
        <end position="685"/>
    </location>
</feature>
<evidence type="ECO:0000313" key="5">
    <source>
        <dbReference type="Proteomes" id="UP000323011"/>
    </source>
</evidence>
<gene>
    <name evidence="4" type="ORF">FNF29_00313</name>
</gene>
<evidence type="ECO:0000259" key="3">
    <source>
        <dbReference type="PROSITE" id="PS50003"/>
    </source>
</evidence>
<dbReference type="Proteomes" id="UP000323011">
    <property type="component" value="Unassembled WGS sequence"/>
</dbReference>
<feature type="compositionally biased region" description="Low complexity" evidence="2">
    <location>
        <begin position="228"/>
        <end position="237"/>
    </location>
</feature>
<reference evidence="4 5" key="1">
    <citation type="submission" date="2019-07" db="EMBL/GenBank/DDBJ databases">
        <title>Genomes of Cafeteria roenbergensis.</title>
        <authorList>
            <person name="Fischer M.G."/>
            <person name="Hackl T."/>
            <person name="Roman M."/>
        </authorList>
    </citation>
    <scope>NUCLEOTIDE SEQUENCE [LARGE SCALE GENOMIC DNA]</scope>
    <source>
        <strain evidence="4 5">BVI</strain>
    </source>
</reference>
<dbReference type="AlphaFoldDB" id="A0A5A8CYH1"/>
<dbReference type="SMART" id="SM00233">
    <property type="entry name" value="PH"/>
    <property type="match status" value="2"/>
</dbReference>
<feature type="compositionally biased region" description="Low complexity" evidence="2">
    <location>
        <begin position="257"/>
        <end position="281"/>
    </location>
</feature>
<dbReference type="CDD" id="cd00821">
    <property type="entry name" value="PH"/>
    <property type="match status" value="1"/>
</dbReference>
<dbReference type="SUPFAM" id="SSF50729">
    <property type="entry name" value="PH domain-like"/>
    <property type="match status" value="2"/>
</dbReference>
<feature type="domain" description="PH" evidence="3">
    <location>
        <begin position="121"/>
        <end position="221"/>
    </location>
</feature>
<evidence type="ECO:0000256" key="2">
    <source>
        <dbReference type="SAM" id="MobiDB-lite"/>
    </source>
</evidence>
<evidence type="ECO:0000313" key="4">
    <source>
        <dbReference type="EMBL" id="KAA0157739.1"/>
    </source>
</evidence>
<organism evidence="4 5">
    <name type="scientific">Cafeteria roenbergensis</name>
    <name type="common">Marine flagellate</name>
    <dbReference type="NCBI Taxonomy" id="33653"/>
    <lineage>
        <taxon>Eukaryota</taxon>
        <taxon>Sar</taxon>
        <taxon>Stramenopiles</taxon>
        <taxon>Bigyra</taxon>
        <taxon>Opalozoa</taxon>
        <taxon>Bicosoecida</taxon>
        <taxon>Cafeteriaceae</taxon>
        <taxon>Cafeteria</taxon>
    </lineage>
</organism>
<dbReference type="InterPro" id="IPR011993">
    <property type="entry name" value="PH-like_dom_sf"/>
</dbReference>
<sequence>MAAAATSGSVAAESGPVGPTEMEGWLVKRGAFVKTWKRRRFMLRRAVLYYFDEKNNSKGDVNVACGRAEEVDATEYAREKHGPCTFRVTPSHGETPLVVQAASEAERAAWISVINRASQMSIRLRGAVELASGKGRAARFKRRFVSLCGSRLYYFDAEGGKLKAEYELFDGGVDPAPAEGEFALEVRPGIADKGNSKPFLIKLDDATALQTWLKMLKLATAEPLVKPGAAGEASAGVEESKEAPGAAGGAEGDDVPGAEGSAAAAPARKETAAPGSGAATEAAKDEEDEDADEAARREAEEEAARREAEEEAARREAEEEAARREAEEEAARREAEEEAARREAEEEAARREAEEEAARRQAEEEAARKRKAEEEAARREAEEEAARKRKAEEEAARKRKAEEEAARKRKAEEEAARKRKAEEEAARKRKAEEEAARRQAEEEAARKRKAEEEAARKRKAEEEAARKRKAEEEAARKRKAEEEAARKRKAEEEAARKRKAEEEAARKRKAEEEAARKRKAEEEAARKRKAEEEAARKRQAEEEAARKRKAEEEAARKRKAEEEAARKRKAEEEAARPEAIPADERHRMALRIRTFALVRTTEPTSAVEYETLAERIKDFSRRAEAALLEAAMRFDSPAEWRDERTFAQRVRAFLVAVGESRNAPAVTEALPEEDEEDEEEDEEAEGGASRQSKPRGGAPASSDQADRATPNGHGGAPPSSAEAGDSVDPAHGAGADGPSGVSPAPSGATAKPLGAADAAAAQAESGAPARRSRASRLMGPPPAAAAAAAAAARTPARDAVAAMADRASSRRSMGSGETTRRGGSTALATAADFADEPVGRDGRTPFEREVRSVIKEMRRARAEIREQEAAARMERLRVQALTARPANEGRRRYGTDHPFADRFRIRVFPSQEGDGDLRIPVILDRRSPEPPPLPALNQWQLRACAACGAAITTGSWRVLTGAEKPARYCSYTELLYCNECFENYVPEAVAAGSGADEGPRTPKLEHAIPWRVVHELSSKKYPVCAAAEAFLRKIWRAPMIDVTAVGVGAAVSGRSLSSSGGGAGRPRGRVVQAARNIQLIVGLRRRAADIAEQIDALLAHRAEAVRREAGWQGDDGDDGDPAEDAGLVGAGGAPLGTEALSQTLRARLPDKFGYFTLTGPELVAPAHYLGISEGRLLTKLEAVVDDMNKALEAARSRAVEE</sequence>
<keyword evidence="5" id="KW-1185">Reference proteome</keyword>
<dbReference type="Pfam" id="PF00169">
    <property type="entry name" value="PH"/>
    <property type="match status" value="1"/>
</dbReference>
<feature type="region of interest" description="Disordered" evidence="2">
    <location>
        <begin position="1109"/>
        <end position="1131"/>
    </location>
</feature>
<comment type="caution">
    <text evidence="4">The sequence shown here is derived from an EMBL/GenBank/DDBJ whole genome shotgun (WGS) entry which is preliminary data.</text>
</comment>
<feature type="coiled-coil region" evidence="1">
    <location>
        <begin position="850"/>
        <end position="879"/>
    </location>
</feature>
<feature type="compositionally biased region" description="Low complexity" evidence="2">
    <location>
        <begin position="747"/>
        <end position="769"/>
    </location>
</feature>
<feature type="compositionally biased region" description="Basic and acidic residues" evidence="2">
    <location>
        <begin position="293"/>
        <end position="582"/>
    </location>
</feature>
<dbReference type="Gene3D" id="2.30.29.30">
    <property type="entry name" value="Pleckstrin-homology domain (PH domain)/Phosphotyrosine-binding domain (PTB)"/>
    <property type="match status" value="1"/>
</dbReference>
<keyword evidence="1" id="KW-0175">Coiled coil</keyword>